<sequence length="461" mass="51568">MDPSSTLRGAHLFLSRNSARVESANRSGSNMLSAYSGCSMTAEYFEGRLPKRVESCTLPRDIILQNTQPVLNRDLPEPNEHVLSEVHLYSESTPTSISSKQFDTNSYRCFLSTLQFRVPLTELRGSCPIRTRTECENATPCPHDWEFRLPFFHSGPTQLTDVGGQLWNGSLLLIDWLIHEQVENRRLTSDDIVVDLGAGLGCTSVIAALCGAGVVFVTDRWSPTMPMGDLCSANLARWRVRFELPSDSLRMRSVDWFSNIFCQENSYTEKEPIPQTSKEYTGLDINWTNEDLELLGTIFSTQPTRRSRRLRLILAADAVYDISSTEGFYGPGLDIKSNALIHLMLLFTLALLRTVCGLLESNAKLGGNSEPVRAVFAIEQRICFTVDEMSTTSHAYDHFVSCLEQLDGYRPSVSDSNSPGTLEFEYHASAIPIDSLPTYVIYPGGRSKDLFLWSLELVKTA</sequence>
<dbReference type="AlphaFoldDB" id="A0AAV2THN9"/>
<evidence type="ECO:0000313" key="2">
    <source>
        <dbReference type="Proteomes" id="UP001497525"/>
    </source>
</evidence>
<dbReference type="InterPro" id="IPR029063">
    <property type="entry name" value="SAM-dependent_MTases_sf"/>
</dbReference>
<gene>
    <name evidence="1" type="ORF">CDAUBV1_LOCUS9801</name>
</gene>
<dbReference type="PANTHER" id="PTHR23108">
    <property type="entry name" value="METHYLTRANSFERASE-RELATED"/>
    <property type="match status" value="1"/>
</dbReference>
<dbReference type="GO" id="GO:0005634">
    <property type="term" value="C:nucleus"/>
    <property type="evidence" value="ECO:0007669"/>
    <property type="project" value="TreeGrafter"/>
</dbReference>
<dbReference type="InterPro" id="IPR019410">
    <property type="entry name" value="Methyltransf_16"/>
</dbReference>
<organism evidence="1 2">
    <name type="scientific">Calicophoron daubneyi</name>
    <name type="common">Rumen fluke</name>
    <name type="synonym">Paramphistomum daubneyi</name>
    <dbReference type="NCBI Taxonomy" id="300641"/>
    <lineage>
        <taxon>Eukaryota</taxon>
        <taxon>Metazoa</taxon>
        <taxon>Spiralia</taxon>
        <taxon>Lophotrochozoa</taxon>
        <taxon>Platyhelminthes</taxon>
        <taxon>Trematoda</taxon>
        <taxon>Digenea</taxon>
        <taxon>Plagiorchiida</taxon>
        <taxon>Pronocephalata</taxon>
        <taxon>Paramphistomoidea</taxon>
        <taxon>Paramphistomidae</taxon>
        <taxon>Calicophoron</taxon>
    </lineage>
</organism>
<dbReference type="Proteomes" id="UP001497525">
    <property type="component" value="Unassembled WGS sequence"/>
</dbReference>
<dbReference type="InterPro" id="IPR038899">
    <property type="entry name" value="METTL22"/>
</dbReference>
<evidence type="ECO:0000313" key="1">
    <source>
        <dbReference type="EMBL" id="CAL5135679.1"/>
    </source>
</evidence>
<dbReference type="Pfam" id="PF10294">
    <property type="entry name" value="Methyltransf_16"/>
    <property type="match status" value="1"/>
</dbReference>
<dbReference type="PANTHER" id="PTHR23108:SF0">
    <property type="entry name" value="METHYLTRANSFERASE-LIKE PROTEIN 22"/>
    <property type="match status" value="1"/>
</dbReference>
<proteinExistence type="predicted"/>
<accession>A0AAV2THN9</accession>
<name>A0AAV2THN9_CALDB</name>
<protein>
    <recommendedName>
        <fullName evidence="3">Methyltransferase-like protein 22</fullName>
    </recommendedName>
</protein>
<dbReference type="GO" id="GO:0008276">
    <property type="term" value="F:protein methyltransferase activity"/>
    <property type="evidence" value="ECO:0007669"/>
    <property type="project" value="InterPro"/>
</dbReference>
<dbReference type="EMBL" id="CAXLJL010000267">
    <property type="protein sequence ID" value="CAL5135679.1"/>
    <property type="molecule type" value="Genomic_DNA"/>
</dbReference>
<evidence type="ECO:0008006" key="3">
    <source>
        <dbReference type="Google" id="ProtNLM"/>
    </source>
</evidence>
<dbReference type="SUPFAM" id="SSF53335">
    <property type="entry name" value="S-adenosyl-L-methionine-dependent methyltransferases"/>
    <property type="match status" value="1"/>
</dbReference>
<dbReference type="Gene3D" id="3.40.50.150">
    <property type="entry name" value="Vaccinia Virus protein VP39"/>
    <property type="match status" value="1"/>
</dbReference>
<reference evidence="1" key="1">
    <citation type="submission" date="2024-06" db="EMBL/GenBank/DDBJ databases">
        <authorList>
            <person name="Liu X."/>
            <person name="Lenzi L."/>
            <person name="Haldenby T S."/>
            <person name="Uol C."/>
        </authorList>
    </citation>
    <scope>NUCLEOTIDE SEQUENCE</scope>
</reference>
<comment type="caution">
    <text evidence="1">The sequence shown here is derived from an EMBL/GenBank/DDBJ whole genome shotgun (WGS) entry which is preliminary data.</text>
</comment>